<dbReference type="GO" id="GO:0051539">
    <property type="term" value="F:4 iron, 4 sulfur cluster binding"/>
    <property type="evidence" value="ECO:0007669"/>
    <property type="project" value="UniProtKB-KW"/>
</dbReference>
<accession>A0A2C5TDK9</accession>
<evidence type="ECO:0000256" key="7">
    <source>
        <dbReference type="SAM" id="MobiDB-lite"/>
    </source>
</evidence>
<dbReference type="GO" id="GO:0046872">
    <property type="term" value="F:metal ion binding"/>
    <property type="evidence" value="ECO:0007669"/>
    <property type="project" value="UniProtKB-KW"/>
</dbReference>
<dbReference type="Pfam" id="PF07992">
    <property type="entry name" value="Pyr_redox_2"/>
    <property type="match status" value="1"/>
</dbReference>
<keyword evidence="6" id="KW-0411">Iron-sulfur</keyword>
<evidence type="ECO:0000313" key="9">
    <source>
        <dbReference type="EMBL" id="PHH05340.1"/>
    </source>
</evidence>
<dbReference type="Proteomes" id="UP000222768">
    <property type="component" value="Unassembled WGS sequence"/>
</dbReference>
<evidence type="ECO:0000313" key="10">
    <source>
        <dbReference type="Proteomes" id="UP000222768"/>
    </source>
</evidence>
<proteinExistence type="predicted"/>
<keyword evidence="3" id="KW-0479">Metal-binding</keyword>
<dbReference type="PROSITE" id="PS00198">
    <property type="entry name" value="4FE4S_FER_1"/>
    <property type="match status" value="1"/>
</dbReference>
<evidence type="ECO:0000256" key="5">
    <source>
        <dbReference type="ARBA" id="ARBA00023004"/>
    </source>
</evidence>
<reference evidence="10" key="1">
    <citation type="submission" date="2017-09" db="EMBL/GenBank/DDBJ databases">
        <title>FDA dAtabase for Regulatory Grade micrObial Sequences (FDA-ARGOS): Supporting development and validation of Infectious Disease Dx tests.</title>
        <authorList>
            <person name="Minogue T."/>
            <person name="Wolcott M."/>
            <person name="Wasieloski L."/>
            <person name="Aguilar W."/>
            <person name="Moore D."/>
            <person name="Tallon L."/>
            <person name="Sadzewicz L."/>
            <person name="Ott S."/>
            <person name="Zhao X."/>
            <person name="Nagaraj S."/>
            <person name="Vavikolanu K."/>
            <person name="Aluvathingal J."/>
            <person name="Nadendla S."/>
            <person name="Sichtig H."/>
        </authorList>
    </citation>
    <scope>NUCLEOTIDE SEQUENCE [LARGE SCALE GENOMIC DNA]</scope>
    <source>
        <strain evidence="10">FDAARGOS_404</strain>
    </source>
</reference>
<dbReference type="FunFam" id="3.50.50.60:FF:000068">
    <property type="entry name" value="Glutamate synthase small subunit"/>
    <property type="match status" value="1"/>
</dbReference>
<dbReference type="PANTHER" id="PTHR42783:SF1">
    <property type="entry name" value="OXIDOREDUCTASE AEGA-RELATED"/>
    <property type="match status" value="1"/>
</dbReference>
<evidence type="ECO:0000259" key="8">
    <source>
        <dbReference type="PROSITE" id="PS51379"/>
    </source>
</evidence>
<feature type="region of interest" description="Disordered" evidence="7">
    <location>
        <begin position="155"/>
        <end position="176"/>
    </location>
</feature>
<protein>
    <submittedName>
        <fullName evidence="9">Oxidoreductase FeS-binding subunit</fullName>
    </submittedName>
</protein>
<dbReference type="Pfam" id="PF13247">
    <property type="entry name" value="Fer4_11"/>
    <property type="match status" value="1"/>
</dbReference>
<comment type="cofactor">
    <cofactor evidence="1">
        <name>[4Fe-4S] cluster</name>
        <dbReference type="ChEBI" id="CHEBI:49883"/>
    </cofactor>
</comment>
<dbReference type="InterPro" id="IPR036188">
    <property type="entry name" value="FAD/NAD-bd_sf"/>
</dbReference>
<evidence type="ECO:0000256" key="2">
    <source>
        <dbReference type="ARBA" id="ARBA00022485"/>
    </source>
</evidence>
<dbReference type="GO" id="GO:0016491">
    <property type="term" value="F:oxidoreductase activity"/>
    <property type="evidence" value="ECO:0007669"/>
    <property type="project" value="UniProtKB-KW"/>
</dbReference>
<dbReference type="AlphaFoldDB" id="A0A2C5TDK9"/>
<dbReference type="InterPro" id="IPR017896">
    <property type="entry name" value="4Fe4S_Fe-S-bd"/>
</dbReference>
<sequence>MNHFIMANSQLCIGCRACEVACVMAHHNEQHALSARHFTPRITVVKEGNKHSAVTCHHCENAPCIQSCPNGAIGRMRDSVQVDEQKCIGCKACVVACPFGTMEVVTTAQAATAQKCDLCLDRPQGPACVANCPVDALSRVTPDTLNQLARTRRVRTARHEAQPWQTGEAATSRKMGKRERMFALAARGEPDKRSPEARRDNFDEIYLPFSAVQAQREADRCLTCGEHSVCEWTCPLHNHIPQWIERVKAGDIDAAVELSHQTNCLPEITGRVCPQDKLCEGACTVRDVAGSVTIGNIERYISDQALAKGWRPDLRHVTPVNKQVAIVGAGPAGLACADALIRRGIRVTVFDRHPEIGGLLTFGIPAFKLDKSLLARRREIFTAMGIRFELNCEVGKDIPLAQLLSEYDALFVGVGTYRSMKAGIPHEEAPGVYDALPFLVGNTRQLMGLPPSGEEPFIDTAGLNVVVLGGGDTAMDCVRTALRHGAASVTCAYRRDEANMPGSKKEVKNAREEGATFEFNVQPVALTLDDTGRVNGIRLLRTRLGEPDAQGRRRPMPVDGSEFVMPADAVIMAFGFNPHGMPWLQAQGVEVDAWGRIAASVETRYRYQTTNPQIFAGGDAVRGADLVVTAMAEGRHAAQGIADWLGVDAPAAH</sequence>
<keyword evidence="4" id="KW-0560">Oxidoreductase</keyword>
<dbReference type="NCBIfam" id="NF009408">
    <property type="entry name" value="PRK12769.1"/>
    <property type="match status" value="1"/>
</dbReference>
<dbReference type="EMBL" id="PDLK01000002">
    <property type="protein sequence ID" value="PHH05340.1"/>
    <property type="molecule type" value="Genomic_DNA"/>
</dbReference>
<evidence type="ECO:0000256" key="6">
    <source>
        <dbReference type="ARBA" id="ARBA00023014"/>
    </source>
</evidence>
<evidence type="ECO:0000256" key="3">
    <source>
        <dbReference type="ARBA" id="ARBA00022723"/>
    </source>
</evidence>
<keyword evidence="5" id="KW-0408">Iron</keyword>
<dbReference type="Pfam" id="PF14691">
    <property type="entry name" value="Fer4_20"/>
    <property type="match status" value="1"/>
</dbReference>
<dbReference type="InterPro" id="IPR017900">
    <property type="entry name" value="4Fe4S_Fe_S_CS"/>
</dbReference>
<dbReference type="PANTHER" id="PTHR42783">
    <property type="entry name" value="GLUTAMATE SYNTHASE [NADPH] SMALL CHAIN"/>
    <property type="match status" value="1"/>
</dbReference>
<dbReference type="InterPro" id="IPR023753">
    <property type="entry name" value="FAD/NAD-binding_dom"/>
</dbReference>
<comment type="caution">
    <text evidence="9">The sequence shown here is derived from an EMBL/GenBank/DDBJ whole genome shotgun (WGS) entry which is preliminary data.</text>
</comment>
<dbReference type="InterPro" id="IPR028261">
    <property type="entry name" value="DPD_II"/>
</dbReference>
<dbReference type="RefSeq" id="WP_032613026.1">
    <property type="nucleotide sequence ID" value="NZ_CP083630.1"/>
</dbReference>
<organism evidence="9 10">
    <name type="scientific">Leclercia adecarboxylata</name>
    <dbReference type="NCBI Taxonomy" id="83655"/>
    <lineage>
        <taxon>Bacteria</taxon>
        <taxon>Pseudomonadati</taxon>
        <taxon>Pseudomonadota</taxon>
        <taxon>Gammaproteobacteria</taxon>
        <taxon>Enterobacterales</taxon>
        <taxon>Enterobacteriaceae</taxon>
        <taxon>Leclercia</taxon>
    </lineage>
</organism>
<keyword evidence="2" id="KW-0004">4Fe-4S</keyword>
<evidence type="ECO:0000256" key="1">
    <source>
        <dbReference type="ARBA" id="ARBA00001966"/>
    </source>
</evidence>
<feature type="domain" description="4Fe-4S ferredoxin-type" evidence="8">
    <location>
        <begin position="78"/>
        <end position="107"/>
    </location>
</feature>
<dbReference type="Gene3D" id="3.50.50.60">
    <property type="entry name" value="FAD/NAD(P)-binding domain"/>
    <property type="match status" value="2"/>
</dbReference>
<dbReference type="Gene3D" id="3.30.70.20">
    <property type="match status" value="2"/>
</dbReference>
<name>A0A2C5TDK9_9ENTR</name>
<dbReference type="InterPro" id="IPR006006">
    <property type="entry name" value="GltD-like"/>
</dbReference>
<evidence type="ECO:0000256" key="4">
    <source>
        <dbReference type="ARBA" id="ARBA00023002"/>
    </source>
</evidence>
<dbReference type="CDD" id="cd10554">
    <property type="entry name" value="HycB_like"/>
    <property type="match status" value="1"/>
</dbReference>
<dbReference type="SUPFAM" id="SSF51971">
    <property type="entry name" value="Nucleotide-binding domain"/>
    <property type="match status" value="1"/>
</dbReference>
<dbReference type="PROSITE" id="PS51379">
    <property type="entry name" value="4FE4S_FER_2"/>
    <property type="match status" value="1"/>
</dbReference>
<dbReference type="PRINTS" id="PR00419">
    <property type="entry name" value="ADXRDTASE"/>
</dbReference>
<dbReference type="InterPro" id="IPR009051">
    <property type="entry name" value="Helical_ferredxn"/>
</dbReference>
<dbReference type="Gene3D" id="1.10.1060.10">
    <property type="entry name" value="Alpha-helical ferredoxin"/>
    <property type="match status" value="1"/>
</dbReference>
<dbReference type="SUPFAM" id="SSF54862">
    <property type="entry name" value="4Fe-4S ferredoxins"/>
    <property type="match status" value="1"/>
</dbReference>
<gene>
    <name evidence="9" type="ORF">CRX53_15900</name>
</gene>
<dbReference type="NCBIfam" id="TIGR01318">
    <property type="entry name" value="gltD_gamma_fam"/>
    <property type="match status" value="1"/>
</dbReference>